<name>A0A1R0H3T1_9FUNG</name>
<sequence length="28" mass="3026">MSYSSRVLEAMPGGGGLSVGRLRPFFPR</sequence>
<reference evidence="1 2" key="1">
    <citation type="journal article" date="2016" name="Mol. Biol. Evol.">
        <title>Genome-Wide Survey of Gut Fungi (Harpellales) Reveals the First Horizontally Transferred Ubiquitin Gene from a Mosquito Host.</title>
        <authorList>
            <person name="Wang Y."/>
            <person name="White M.M."/>
            <person name="Kvist S."/>
            <person name="Moncalvo J.M."/>
        </authorList>
    </citation>
    <scope>NUCLEOTIDE SEQUENCE [LARGE SCALE GENOMIC DNA]</scope>
    <source>
        <strain evidence="1 2">ALG-7-W6</strain>
    </source>
</reference>
<dbReference type="Proteomes" id="UP000187455">
    <property type="component" value="Unassembled WGS sequence"/>
</dbReference>
<gene>
    <name evidence="1" type="ORF">AYI68_g2051</name>
</gene>
<evidence type="ECO:0000313" key="2">
    <source>
        <dbReference type="Proteomes" id="UP000187455"/>
    </source>
</evidence>
<keyword evidence="2" id="KW-1185">Reference proteome</keyword>
<protein>
    <submittedName>
        <fullName evidence="1">Uncharacterized protein</fullName>
    </submittedName>
</protein>
<evidence type="ECO:0000313" key="1">
    <source>
        <dbReference type="EMBL" id="OLY83797.1"/>
    </source>
</evidence>
<comment type="caution">
    <text evidence="1">The sequence shown here is derived from an EMBL/GenBank/DDBJ whole genome shotgun (WGS) entry which is preliminary data.</text>
</comment>
<dbReference type="EMBL" id="LSSL01000744">
    <property type="protein sequence ID" value="OLY83797.1"/>
    <property type="molecule type" value="Genomic_DNA"/>
</dbReference>
<organism evidence="1 2">
    <name type="scientific">Smittium mucronatum</name>
    <dbReference type="NCBI Taxonomy" id="133383"/>
    <lineage>
        <taxon>Eukaryota</taxon>
        <taxon>Fungi</taxon>
        <taxon>Fungi incertae sedis</taxon>
        <taxon>Zoopagomycota</taxon>
        <taxon>Kickxellomycotina</taxon>
        <taxon>Harpellomycetes</taxon>
        <taxon>Harpellales</taxon>
        <taxon>Legeriomycetaceae</taxon>
        <taxon>Smittium</taxon>
    </lineage>
</organism>
<accession>A0A1R0H3T1</accession>
<dbReference type="AlphaFoldDB" id="A0A1R0H3T1"/>
<proteinExistence type="predicted"/>
<feature type="non-terminal residue" evidence="1">
    <location>
        <position position="28"/>
    </location>
</feature>